<evidence type="ECO:0000313" key="8">
    <source>
        <dbReference type="EMBL" id="UWE04263.1"/>
    </source>
</evidence>
<dbReference type="GO" id="GO:0008176">
    <property type="term" value="F:tRNA (guanine(46)-N7)-methyltransferase activity"/>
    <property type="evidence" value="ECO:0007669"/>
    <property type="project" value="UniProtKB-EC"/>
</dbReference>
<evidence type="ECO:0000256" key="3">
    <source>
        <dbReference type="ARBA" id="ARBA00022603"/>
    </source>
</evidence>
<comment type="function">
    <text evidence="2 7">Catalyzes the formation of N(7)-methylguanine at position 46 (m7G46) in tRNA.</text>
</comment>
<dbReference type="RefSeq" id="WP_259436304.1">
    <property type="nucleotide sequence ID" value="NZ_CP103866.1"/>
</dbReference>
<dbReference type="Gene3D" id="3.40.50.150">
    <property type="entry name" value="Vaccinia Virus protein VP39"/>
    <property type="match status" value="1"/>
</dbReference>
<dbReference type="SUPFAM" id="SSF53335">
    <property type="entry name" value="S-adenosyl-L-methionine-dependent methyltransferases"/>
    <property type="match status" value="1"/>
</dbReference>
<dbReference type="EMBL" id="CP103866">
    <property type="protein sequence ID" value="UWE04263.1"/>
    <property type="molecule type" value="Genomic_DNA"/>
</dbReference>
<evidence type="ECO:0000256" key="4">
    <source>
        <dbReference type="ARBA" id="ARBA00022679"/>
    </source>
</evidence>
<dbReference type="PROSITE" id="PS51625">
    <property type="entry name" value="SAM_MT_TRMB"/>
    <property type="match status" value="1"/>
</dbReference>
<dbReference type="InterPro" id="IPR029063">
    <property type="entry name" value="SAM-dependent_MTases_sf"/>
</dbReference>
<keyword evidence="4 7" id="KW-0808">Transferase</keyword>
<sequence length="213" mass="24998">MTFSKNPLADPVLVTTPYKQGQTLSKGEVRALFAHPNRPLHVDLGTGKGRFLTQSARKHPKTNWIGIEKKPEHLFQALRQRKITPYSNLRYIWMDIAQLPQIFTPGQVNRFYLNFSTPWEEKVHAKKRLTHPRFLKIYRDLLSSHGDLIFKTDHTGFYDFSMEAFAKSGWEVLEQTDDLLHSEWYDPDVMSEWEEISIDMGYNIFYARVVPPR</sequence>
<dbReference type="PANTHER" id="PTHR23417:SF14">
    <property type="entry name" value="PENTACOTRIPEPTIDE-REPEAT REGION OF PRORP DOMAIN-CONTAINING PROTEIN"/>
    <property type="match status" value="1"/>
</dbReference>
<dbReference type="InterPro" id="IPR003358">
    <property type="entry name" value="tRNA_(Gua-N-7)_MeTrfase_Trmb"/>
</dbReference>
<organism evidence="8 9">
    <name type="scientific">Laceyella sacchari</name>
    <name type="common">Thermoactinomyces thalpophilus</name>
    <dbReference type="NCBI Taxonomy" id="37482"/>
    <lineage>
        <taxon>Bacteria</taxon>
        <taxon>Bacillati</taxon>
        <taxon>Bacillota</taxon>
        <taxon>Bacilli</taxon>
        <taxon>Bacillales</taxon>
        <taxon>Thermoactinomycetaceae</taxon>
        <taxon>Laceyella</taxon>
    </lineage>
</organism>
<dbReference type="Pfam" id="PF02390">
    <property type="entry name" value="Methyltransf_4"/>
    <property type="match status" value="1"/>
</dbReference>
<keyword evidence="3 7" id="KW-0489">Methyltransferase</keyword>
<keyword evidence="5 7" id="KW-0949">S-adenosyl-L-methionine</keyword>
<gene>
    <name evidence="7 8" type="primary">trmB</name>
    <name evidence="8" type="ORF">NYR52_03650</name>
</gene>
<dbReference type="CDD" id="cd02440">
    <property type="entry name" value="AdoMet_MTases"/>
    <property type="match status" value="1"/>
</dbReference>
<feature type="binding site" evidence="7">
    <location>
        <position position="153"/>
    </location>
    <ligand>
        <name>substrate</name>
    </ligand>
</feature>
<feature type="binding site" evidence="7">
    <location>
        <position position="95"/>
    </location>
    <ligand>
        <name>S-adenosyl-L-methionine</name>
        <dbReference type="ChEBI" id="CHEBI:59789"/>
    </ligand>
</feature>
<dbReference type="InterPro" id="IPR055361">
    <property type="entry name" value="tRNA_methyltr_TrmB_bact"/>
</dbReference>
<dbReference type="Proteomes" id="UP001058650">
    <property type="component" value="Chromosome"/>
</dbReference>
<dbReference type="PANTHER" id="PTHR23417">
    <property type="entry name" value="3-DEOXY-D-MANNO-OCTULOSONIC-ACID TRANSFERASE/TRNA GUANINE-N 7 - -METHYLTRANSFERASE"/>
    <property type="match status" value="1"/>
</dbReference>
<comment type="caution">
    <text evidence="7">Lacks conserved residue(s) required for the propagation of feature annotation.</text>
</comment>
<dbReference type="HAMAP" id="MF_01057">
    <property type="entry name" value="tRNA_methyltr_TrmB"/>
    <property type="match status" value="1"/>
</dbReference>
<feature type="binding site" evidence="7">
    <location>
        <position position="68"/>
    </location>
    <ligand>
        <name>S-adenosyl-L-methionine</name>
        <dbReference type="ChEBI" id="CHEBI:59789"/>
    </ligand>
</feature>
<accession>A0ABY5U8A8</accession>
<evidence type="ECO:0000256" key="5">
    <source>
        <dbReference type="ARBA" id="ARBA00022691"/>
    </source>
</evidence>
<keyword evidence="9" id="KW-1185">Reference proteome</keyword>
<dbReference type="NCBIfam" id="NF001080">
    <property type="entry name" value="PRK00121.2-2"/>
    <property type="match status" value="1"/>
</dbReference>
<proteinExistence type="inferred from homology"/>
<comment type="similarity">
    <text evidence="7">Belongs to the class I-like SAM-binding methyltransferase superfamily. TrmB family.</text>
</comment>
<keyword evidence="6 7" id="KW-0819">tRNA processing</keyword>
<protein>
    <recommendedName>
        <fullName evidence="7">tRNA (guanine-N(7)-)-methyltransferase</fullName>
        <ecNumber evidence="7">2.1.1.33</ecNumber>
    </recommendedName>
    <alternativeName>
        <fullName evidence="7">tRNA (guanine(46)-N(7))-methyltransferase</fullName>
    </alternativeName>
    <alternativeName>
        <fullName evidence="7">tRNA(m7G46)-methyltransferase</fullName>
    </alternativeName>
</protein>
<dbReference type="EC" id="2.1.1.33" evidence="7"/>
<name>A0ABY5U8A8_LACSH</name>
<evidence type="ECO:0000256" key="2">
    <source>
        <dbReference type="ARBA" id="ARBA00003015"/>
    </source>
</evidence>
<evidence type="ECO:0000256" key="7">
    <source>
        <dbReference type="HAMAP-Rule" id="MF_01057"/>
    </source>
</evidence>
<comment type="pathway">
    <text evidence="7">tRNA modification; N(7)-methylguanine-tRNA biosynthesis.</text>
</comment>
<feature type="binding site" evidence="7">
    <location>
        <position position="43"/>
    </location>
    <ligand>
        <name>S-adenosyl-L-methionine</name>
        <dbReference type="ChEBI" id="CHEBI:59789"/>
    </ligand>
</feature>
<evidence type="ECO:0000256" key="6">
    <source>
        <dbReference type="ARBA" id="ARBA00022694"/>
    </source>
</evidence>
<evidence type="ECO:0000313" key="9">
    <source>
        <dbReference type="Proteomes" id="UP001058650"/>
    </source>
</evidence>
<evidence type="ECO:0000256" key="1">
    <source>
        <dbReference type="ARBA" id="ARBA00000142"/>
    </source>
</evidence>
<comment type="catalytic activity">
    <reaction evidence="1 7">
        <text>guanosine(46) in tRNA + S-adenosyl-L-methionine = N(7)-methylguanosine(46) in tRNA + S-adenosyl-L-homocysteine</text>
        <dbReference type="Rhea" id="RHEA:42708"/>
        <dbReference type="Rhea" id="RHEA-COMP:10188"/>
        <dbReference type="Rhea" id="RHEA-COMP:10189"/>
        <dbReference type="ChEBI" id="CHEBI:57856"/>
        <dbReference type="ChEBI" id="CHEBI:59789"/>
        <dbReference type="ChEBI" id="CHEBI:74269"/>
        <dbReference type="ChEBI" id="CHEBI:74480"/>
        <dbReference type="EC" id="2.1.1.33"/>
    </reaction>
</comment>
<reference evidence="8" key="1">
    <citation type="submission" date="2022-08" db="EMBL/GenBank/DDBJ databases">
        <title>The complete genome sequence of the thermophilic bacterium Laceyella sacchari FBKL4.010 reveals the basis for tetramethylpyrazine biosynthesis in Moutai-flavor Daqu.</title>
        <authorList>
            <person name="Li D."/>
            <person name="Huang W."/>
            <person name="Wang C."/>
            <person name="Qiu S."/>
        </authorList>
    </citation>
    <scope>NUCLEOTIDE SEQUENCE</scope>
    <source>
        <strain evidence="8">FBKL4.014</strain>
    </source>
</reference>
<dbReference type="NCBIfam" id="TIGR00091">
    <property type="entry name" value="tRNA (guanosine(46)-N7)-methyltransferase TrmB"/>
    <property type="match status" value="1"/>
</dbReference>